<gene>
    <name evidence="1" type="ORF">GOBAR_AA16654</name>
</gene>
<dbReference type="AlphaFoldDB" id="A0A2P5XKX7"/>
<dbReference type="OrthoDB" id="10355540at2759"/>
<dbReference type="EMBL" id="KZ664662">
    <property type="protein sequence ID" value="PPS04013.1"/>
    <property type="molecule type" value="Genomic_DNA"/>
</dbReference>
<protein>
    <submittedName>
        <fullName evidence="1">Uncharacterized protein</fullName>
    </submittedName>
</protein>
<evidence type="ECO:0000313" key="2">
    <source>
        <dbReference type="Proteomes" id="UP000239757"/>
    </source>
</evidence>
<organism evidence="1 2">
    <name type="scientific">Gossypium barbadense</name>
    <name type="common">Sea Island cotton</name>
    <name type="synonym">Hibiscus barbadensis</name>
    <dbReference type="NCBI Taxonomy" id="3634"/>
    <lineage>
        <taxon>Eukaryota</taxon>
        <taxon>Viridiplantae</taxon>
        <taxon>Streptophyta</taxon>
        <taxon>Embryophyta</taxon>
        <taxon>Tracheophyta</taxon>
        <taxon>Spermatophyta</taxon>
        <taxon>Magnoliopsida</taxon>
        <taxon>eudicotyledons</taxon>
        <taxon>Gunneridae</taxon>
        <taxon>Pentapetalae</taxon>
        <taxon>rosids</taxon>
        <taxon>malvids</taxon>
        <taxon>Malvales</taxon>
        <taxon>Malvaceae</taxon>
        <taxon>Malvoideae</taxon>
        <taxon>Gossypium</taxon>
    </lineage>
</organism>
<name>A0A2P5XKX7_GOSBA</name>
<reference evidence="1 2" key="1">
    <citation type="submission" date="2015-01" db="EMBL/GenBank/DDBJ databases">
        <title>Genome of allotetraploid Gossypium barbadense reveals genomic plasticity and fiber elongation in cotton evolution.</title>
        <authorList>
            <person name="Chen X."/>
            <person name="Liu X."/>
            <person name="Zhao B."/>
            <person name="Zheng H."/>
            <person name="Hu Y."/>
            <person name="Lu G."/>
            <person name="Yang C."/>
            <person name="Chen J."/>
            <person name="Shan C."/>
            <person name="Zhang L."/>
            <person name="Zhou Y."/>
            <person name="Wang L."/>
            <person name="Guo W."/>
            <person name="Bai Y."/>
            <person name="Ruan J."/>
            <person name="Shangguan X."/>
            <person name="Mao Y."/>
            <person name="Jiang J."/>
            <person name="Zhu Y."/>
            <person name="Lei J."/>
            <person name="Kang H."/>
            <person name="Chen S."/>
            <person name="He X."/>
            <person name="Wang R."/>
            <person name="Wang Y."/>
            <person name="Chen J."/>
            <person name="Wang L."/>
            <person name="Yu S."/>
            <person name="Wang B."/>
            <person name="Wei J."/>
            <person name="Song S."/>
            <person name="Lu X."/>
            <person name="Gao Z."/>
            <person name="Gu W."/>
            <person name="Deng X."/>
            <person name="Ma D."/>
            <person name="Wang S."/>
            <person name="Liang W."/>
            <person name="Fang L."/>
            <person name="Cai C."/>
            <person name="Zhu X."/>
            <person name="Zhou B."/>
            <person name="Zhang Y."/>
            <person name="Chen Z."/>
            <person name="Xu S."/>
            <person name="Zhu R."/>
            <person name="Wang S."/>
            <person name="Zhang T."/>
            <person name="Zhao G."/>
        </authorList>
    </citation>
    <scope>NUCLEOTIDE SEQUENCE [LARGE SCALE GENOMIC DNA]</scope>
    <source>
        <strain evidence="2">cv. Xinhai21</strain>
        <tissue evidence="1">Leaf</tissue>
    </source>
</reference>
<dbReference type="Proteomes" id="UP000239757">
    <property type="component" value="Unassembled WGS sequence"/>
</dbReference>
<accession>A0A2P5XKX7</accession>
<sequence length="101" mass="11507">MISSRKFRFYPESSLGGHKPRPIIVDEVSSASSQLEGQNLHPHDSSSIHLPPMSPLLSTHHFAFPFPSCLLRFSGLDLEVHQWVEVPEMVPQVDYWPGYCY</sequence>
<proteinExistence type="predicted"/>
<evidence type="ECO:0000313" key="1">
    <source>
        <dbReference type="EMBL" id="PPS04013.1"/>
    </source>
</evidence>